<gene>
    <name evidence="1" type="ORF">AGR4C_Cc90011</name>
</gene>
<evidence type="ECO:0000313" key="2">
    <source>
        <dbReference type="Proteomes" id="UP000191897"/>
    </source>
</evidence>
<dbReference type="AlphaFoldDB" id="A0A1S7QVU1"/>
<dbReference type="EMBL" id="FBWC01000018">
    <property type="protein sequence ID" value="CUX42735.1"/>
    <property type="molecule type" value="Genomic_DNA"/>
</dbReference>
<organism evidence="1 2">
    <name type="scientific">Agrobacterium tumefaciens str. Kerr 14</name>
    <dbReference type="NCBI Taxonomy" id="1183424"/>
    <lineage>
        <taxon>Bacteria</taxon>
        <taxon>Pseudomonadati</taxon>
        <taxon>Pseudomonadota</taxon>
        <taxon>Alphaproteobacteria</taxon>
        <taxon>Hyphomicrobiales</taxon>
        <taxon>Rhizobiaceae</taxon>
        <taxon>Rhizobium/Agrobacterium group</taxon>
        <taxon>Agrobacterium</taxon>
        <taxon>Agrobacterium tumefaciens complex</taxon>
    </lineage>
</organism>
<name>A0A1S7QVU1_AGRTU</name>
<proteinExistence type="predicted"/>
<evidence type="ECO:0000313" key="1">
    <source>
        <dbReference type="EMBL" id="CUX42735.1"/>
    </source>
</evidence>
<protein>
    <submittedName>
        <fullName evidence="1">Uncharacterized protein</fullName>
    </submittedName>
</protein>
<dbReference type="Proteomes" id="UP000191897">
    <property type="component" value="Unassembled WGS sequence"/>
</dbReference>
<reference evidence="1 2" key="1">
    <citation type="submission" date="2016-01" db="EMBL/GenBank/DDBJ databases">
        <authorList>
            <person name="Oliw E.H."/>
        </authorList>
    </citation>
    <scope>NUCLEOTIDE SEQUENCE [LARGE SCALE GENOMIC DNA]</scope>
    <source>
        <strain evidence="1 2">Kerr 14</strain>
    </source>
</reference>
<sequence length="56" mass="6104">MVKTVSHGFTKFDEGIGWKSAFVGFLTVDGAARGTTSVRTPKWDVNNSVESLSRLD</sequence>
<accession>A0A1S7QVU1</accession>